<dbReference type="AlphaFoldDB" id="A6KNI7"/>
<gene>
    <name evidence="2" type="ORF">rCG_22672</name>
</gene>
<organism evidence="2 3">
    <name type="scientific">Rattus norvegicus</name>
    <name type="common">Rat</name>
    <dbReference type="NCBI Taxonomy" id="10116"/>
    <lineage>
        <taxon>Eukaryota</taxon>
        <taxon>Metazoa</taxon>
        <taxon>Chordata</taxon>
        <taxon>Craniata</taxon>
        <taxon>Vertebrata</taxon>
        <taxon>Euteleostomi</taxon>
        <taxon>Mammalia</taxon>
        <taxon>Eutheria</taxon>
        <taxon>Euarchontoglires</taxon>
        <taxon>Glires</taxon>
        <taxon>Rodentia</taxon>
        <taxon>Myomorpha</taxon>
        <taxon>Muroidea</taxon>
        <taxon>Muridae</taxon>
        <taxon>Murinae</taxon>
        <taxon>Rattus</taxon>
    </lineage>
</organism>
<proteinExistence type="predicted"/>
<dbReference type="EMBL" id="CH474075">
    <property type="protein sequence ID" value="EDL75804.1"/>
    <property type="molecule type" value="Genomic_DNA"/>
</dbReference>
<evidence type="ECO:0000313" key="2">
    <source>
        <dbReference type="EMBL" id="EDL75804.1"/>
    </source>
</evidence>
<name>A6KNI7_RAT</name>
<evidence type="ECO:0000313" key="3">
    <source>
        <dbReference type="Proteomes" id="UP000234681"/>
    </source>
</evidence>
<dbReference type="Proteomes" id="UP000234681">
    <property type="component" value="Chromosome 1"/>
</dbReference>
<protein>
    <submittedName>
        <fullName evidence="2">RCG22672</fullName>
    </submittedName>
</protein>
<reference evidence="3" key="1">
    <citation type="submission" date="2005-09" db="EMBL/GenBank/DDBJ databases">
        <authorList>
            <person name="Mural R.J."/>
            <person name="Li P.W."/>
            <person name="Adams M.D."/>
            <person name="Amanatides P.G."/>
            <person name="Baden-Tillson H."/>
            <person name="Barnstead M."/>
            <person name="Chin S.H."/>
            <person name="Dew I."/>
            <person name="Evans C.A."/>
            <person name="Ferriera S."/>
            <person name="Flanigan M."/>
            <person name="Fosler C."/>
            <person name="Glodek A."/>
            <person name="Gu Z."/>
            <person name="Holt R.A."/>
            <person name="Jennings D."/>
            <person name="Kraft C.L."/>
            <person name="Lu F."/>
            <person name="Nguyen T."/>
            <person name="Nusskern D.R."/>
            <person name="Pfannkoch C.M."/>
            <person name="Sitter C."/>
            <person name="Sutton G.G."/>
            <person name="Venter J.C."/>
            <person name="Wang Z."/>
            <person name="Woodage T."/>
            <person name="Zheng X.H."/>
            <person name="Zhong F."/>
        </authorList>
    </citation>
    <scope>NUCLEOTIDE SEQUENCE [LARGE SCALE GENOMIC DNA]</scope>
    <source>
        <strain>BN</strain>
        <strain evidence="3">Sprague-Dawley</strain>
    </source>
</reference>
<accession>A6KNI7</accession>
<sequence length="29" mass="3173">MTLETGFPGKSQKPKSWGPISSHSGLWEV</sequence>
<feature type="region of interest" description="Disordered" evidence="1">
    <location>
        <begin position="1"/>
        <end position="29"/>
    </location>
</feature>
<evidence type="ECO:0000256" key="1">
    <source>
        <dbReference type="SAM" id="MobiDB-lite"/>
    </source>
</evidence>
<feature type="compositionally biased region" description="Polar residues" evidence="1">
    <location>
        <begin position="19"/>
        <end position="29"/>
    </location>
</feature>